<evidence type="ECO:0000256" key="2">
    <source>
        <dbReference type="ARBA" id="ARBA00023125"/>
    </source>
</evidence>
<dbReference type="GO" id="GO:0003677">
    <property type="term" value="F:DNA binding"/>
    <property type="evidence" value="ECO:0007669"/>
    <property type="project" value="UniProtKB-KW"/>
</dbReference>
<dbReference type="InterPro" id="IPR036388">
    <property type="entry name" value="WH-like_DNA-bd_sf"/>
</dbReference>
<dbReference type="Gene3D" id="1.10.10.10">
    <property type="entry name" value="Winged helix-like DNA-binding domain superfamily/Winged helix DNA-binding domain"/>
    <property type="match status" value="1"/>
</dbReference>
<keyword evidence="1" id="KW-0805">Transcription regulation</keyword>
<keyword evidence="6" id="KW-1185">Reference proteome</keyword>
<dbReference type="STRING" id="947013.SAMN04488109_6336"/>
<dbReference type="Proteomes" id="UP000184212">
    <property type="component" value="Unassembled WGS sequence"/>
</dbReference>
<evidence type="ECO:0000256" key="1">
    <source>
        <dbReference type="ARBA" id="ARBA00023015"/>
    </source>
</evidence>
<evidence type="ECO:0000259" key="4">
    <source>
        <dbReference type="SMART" id="SM00347"/>
    </source>
</evidence>
<dbReference type="SMART" id="SM00347">
    <property type="entry name" value="HTH_MARR"/>
    <property type="match status" value="1"/>
</dbReference>
<evidence type="ECO:0000256" key="3">
    <source>
        <dbReference type="ARBA" id="ARBA00023163"/>
    </source>
</evidence>
<feature type="domain" description="HTH marR-type" evidence="4">
    <location>
        <begin position="73"/>
        <end position="174"/>
    </location>
</feature>
<accession>A0A1M5XB71</accession>
<dbReference type="PANTHER" id="PTHR42756">
    <property type="entry name" value="TRANSCRIPTIONAL REGULATOR, MARR"/>
    <property type="match status" value="1"/>
</dbReference>
<dbReference type="EMBL" id="FQWQ01000006">
    <property type="protein sequence ID" value="SHH96989.1"/>
    <property type="molecule type" value="Genomic_DNA"/>
</dbReference>
<evidence type="ECO:0000313" key="5">
    <source>
        <dbReference type="EMBL" id="SHH96989.1"/>
    </source>
</evidence>
<reference evidence="5 6" key="1">
    <citation type="submission" date="2016-11" db="EMBL/GenBank/DDBJ databases">
        <authorList>
            <person name="Jaros S."/>
            <person name="Januszkiewicz K."/>
            <person name="Wedrychowicz H."/>
        </authorList>
    </citation>
    <scope>NUCLEOTIDE SEQUENCE [LARGE SCALE GENOMIC DNA]</scope>
    <source>
        <strain evidence="5 6">DSM 24574</strain>
    </source>
</reference>
<dbReference type="InterPro" id="IPR000835">
    <property type="entry name" value="HTH_MarR-typ"/>
</dbReference>
<dbReference type="InterPro" id="IPR036390">
    <property type="entry name" value="WH_DNA-bd_sf"/>
</dbReference>
<keyword evidence="2 5" id="KW-0238">DNA-binding</keyword>
<dbReference type="AlphaFoldDB" id="A0A1M5XB71"/>
<dbReference type="RefSeq" id="WP_073142622.1">
    <property type="nucleotide sequence ID" value="NZ_FQWQ01000006.1"/>
</dbReference>
<sequence>MEKTIELVNLWGAFATQHPDASIEDFCRHLLIHKRESENKGPLLGGVVPMHTDGLLMKLIGRIHKLHVFYASAAFDGTPLGQLEEFGLLATIQQRGNPKKSELIYSNLLELSSGTDMVNRLKNKGLIKEFDDKDDKRSKRLSLTPLGEKTMSICIHRVLKLARMMLYEMTEDDKQLCIQLLKHIEIKFSGLVQKHKGETFDDIYKELVIESAEASPSKKSQK</sequence>
<gene>
    <name evidence="5" type="ORF">SAMN04488109_6336</name>
</gene>
<dbReference type="Pfam" id="PF01047">
    <property type="entry name" value="MarR"/>
    <property type="match status" value="1"/>
</dbReference>
<keyword evidence="3" id="KW-0804">Transcription</keyword>
<proteinExistence type="predicted"/>
<organism evidence="5 6">
    <name type="scientific">Chryseolinea serpens</name>
    <dbReference type="NCBI Taxonomy" id="947013"/>
    <lineage>
        <taxon>Bacteria</taxon>
        <taxon>Pseudomonadati</taxon>
        <taxon>Bacteroidota</taxon>
        <taxon>Cytophagia</taxon>
        <taxon>Cytophagales</taxon>
        <taxon>Fulvivirgaceae</taxon>
        <taxon>Chryseolinea</taxon>
    </lineage>
</organism>
<name>A0A1M5XB71_9BACT</name>
<protein>
    <submittedName>
        <fullName evidence="5">DNA-binding transcriptional regulator, MarR family</fullName>
    </submittedName>
</protein>
<dbReference type="PRINTS" id="PR00598">
    <property type="entry name" value="HTHMARR"/>
</dbReference>
<dbReference type="GO" id="GO:0003700">
    <property type="term" value="F:DNA-binding transcription factor activity"/>
    <property type="evidence" value="ECO:0007669"/>
    <property type="project" value="InterPro"/>
</dbReference>
<dbReference type="OrthoDB" id="961069at2"/>
<evidence type="ECO:0000313" key="6">
    <source>
        <dbReference type="Proteomes" id="UP000184212"/>
    </source>
</evidence>
<dbReference type="SUPFAM" id="SSF46785">
    <property type="entry name" value="Winged helix' DNA-binding domain"/>
    <property type="match status" value="1"/>
</dbReference>
<dbReference type="PANTHER" id="PTHR42756:SF1">
    <property type="entry name" value="TRANSCRIPTIONAL REPRESSOR OF EMRAB OPERON"/>
    <property type="match status" value="1"/>
</dbReference>